<evidence type="ECO:0000313" key="2">
    <source>
        <dbReference type="Proteomes" id="UP000294820"/>
    </source>
</evidence>
<dbReference type="Proteomes" id="UP000294820">
    <property type="component" value="Chromosome 1"/>
</dbReference>
<protein>
    <submittedName>
        <fullName evidence="1">Uncharacterized protein</fullName>
    </submittedName>
</protein>
<dbReference type="KEGG" id="daq:DAQ1742_01970"/>
<reference evidence="1 2" key="1">
    <citation type="submission" date="2016-09" db="EMBL/GenBank/DDBJ databases">
        <authorList>
            <person name="Reverchon S."/>
            <person name="Nasser W."/>
            <person name="Leonard S."/>
            <person name="Brochier C."/>
            <person name="Duprey A."/>
        </authorList>
    </citation>
    <scope>NUCLEOTIDE SEQUENCE [LARGE SCALE GENOMIC DNA]</scope>
    <source>
        <strain evidence="1 2">174/2</strain>
    </source>
</reference>
<keyword evidence="2" id="KW-1185">Reference proteome</keyword>
<sequence length="60" mass="7023">MPTKYTFRKYRLLTETPQKTRILSEFAGFLLPVICRDTPFTAGKFSYTLSYTAPYNYKSV</sequence>
<name>A0A375AA28_9GAMM</name>
<gene>
    <name evidence="1" type="ORF">DAQ1742_01970</name>
</gene>
<accession>A0A375AA28</accession>
<dbReference type="AlphaFoldDB" id="A0A375AA28"/>
<organism evidence="1 2">
    <name type="scientific">Dickeya aquatica</name>
    <dbReference type="NCBI Taxonomy" id="1401087"/>
    <lineage>
        <taxon>Bacteria</taxon>
        <taxon>Pseudomonadati</taxon>
        <taxon>Pseudomonadota</taxon>
        <taxon>Gammaproteobacteria</taxon>
        <taxon>Enterobacterales</taxon>
        <taxon>Pectobacteriaceae</taxon>
        <taxon>Dickeya</taxon>
    </lineage>
</organism>
<dbReference type="EMBL" id="LT615367">
    <property type="protein sequence ID" value="SLM62900.1"/>
    <property type="molecule type" value="Genomic_DNA"/>
</dbReference>
<evidence type="ECO:0000313" key="1">
    <source>
        <dbReference type="EMBL" id="SLM62900.1"/>
    </source>
</evidence>
<proteinExistence type="predicted"/>